<gene>
    <name evidence="1" type="ORF">F0M18_16200</name>
</gene>
<reference evidence="1 2" key="1">
    <citation type="submission" date="2019-09" db="EMBL/GenBank/DDBJ databases">
        <authorList>
            <person name="Chen X.-Y."/>
        </authorList>
    </citation>
    <scope>NUCLEOTIDE SEQUENCE [LARGE SCALE GENOMIC DNA]</scope>
    <source>
        <strain evidence="1 2">NY5</strain>
    </source>
</reference>
<evidence type="ECO:0000313" key="1">
    <source>
        <dbReference type="EMBL" id="KAA1189215.1"/>
    </source>
</evidence>
<dbReference type="Proteomes" id="UP000323708">
    <property type="component" value="Unassembled WGS sequence"/>
</dbReference>
<name>A0A5B0WSD2_9GAMM</name>
<proteinExistence type="predicted"/>
<keyword evidence="2" id="KW-1185">Reference proteome</keyword>
<evidence type="ECO:0000313" key="2">
    <source>
        <dbReference type="Proteomes" id="UP000323708"/>
    </source>
</evidence>
<evidence type="ECO:0008006" key="3">
    <source>
        <dbReference type="Google" id="ProtNLM"/>
    </source>
</evidence>
<dbReference type="InterPro" id="IPR027417">
    <property type="entry name" value="P-loop_NTPase"/>
</dbReference>
<accession>A0A5B0WSD2</accession>
<dbReference type="SUPFAM" id="SSF52540">
    <property type="entry name" value="P-loop containing nucleoside triphosphate hydrolases"/>
    <property type="match status" value="1"/>
</dbReference>
<comment type="caution">
    <text evidence="1">The sequence shown here is derived from an EMBL/GenBank/DDBJ whole genome shotgun (WGS) entry which is preliminary data.</text>
</comment>
<dbReference type="Gene3D" id="3.40.50.300">
    <property type="entry name" value="P-loop containing nucleotide triphosphate hydrolases"/>
    <property type="match status" value="1"/>
</dbReference>
<dbReference type="RefSeq" id="WP_149612513.1">
    <property type="nucleotide sequence ID" value="NZ_VTUX01000008.1"/>
</dbReference>
<sequence length="332" mass="38675">MPAHPDPLPVIHIGMPKTATKTLQWRIFARHSGIFYLGRFDGEPFQGQYQQYGACRDQTVFRIMDEIAYRNFRHPDIATCKQLLSAYLAEHNAQGRVPVWSWESYSTDSRRSRQYRADNLKNLLGSARILMTIRQPLSLLESAYLQQLKRDNIGAGYRRGKPLFCTEINDWIRRDEHEDISNHLDYAETVRMYSRHFGRENVCVMAYESLLADANGFFDQLSQFLGVDPEETRELVRAKDDNARWSEAQLQRLREIRDSLPLSLRFRYGTRKARKRMLGLNGRGIPRKPGARARAPIEGELGAGILRRVQEDNAWLDEEFQLGLDRYGYYPQ</sequence>
<dbReference type="EMBL" id="VTUX01000008">
    <property type="protein sequence ID" value="KAA1189215.1"/>
    <property type="molecule type" value="Genomic_DNA"/>
</dbReference>
<protein>
    <recommendedName>
        <fullName evidence="3">Sulfotransferase domain-containing protein</fullName>
    </recommendedName>
</protein>
<dbReference type="AlphaFoldDB" id="A0A5B0WSD2"/>
<organism evidence="1 2">
    <name type="scientific">Pseudohalioglobus sediminis</name>
    <dbReference type="NCBI Taxonomy" id="2606449"/>
    <lineage>
        <taxon>Bacteria</taxon>
        <taxon>Pseudomonadati</taxon>
        <taxon>Pseudomonadota</taxon>
        <taxon>Gammaproteobacteria</taxon>
        <taxon>Cellvibrionales</taxon>
        <taxon>Halieaceae</taxon>
        <taxon>Pseudohalioglobus</taxon>
    </lineage>
</organism>
<dbReference type="Pfam" id="PF13469">
    <property type="entry name" value="Sulfotransfer_3"/>
    <property type="match status" value="1"/>
</dbReference>